<reference evidence="2" key="1">
    <citation type="submission" date="2016-10" db="EMBL/GenBank/DDBJ databases">
        <authorList>
            <person name="Varghese N."/>
            <person name="Submissions S."/>
        </authorList>
    </citation>
    <scope>NUCLEOTIDE SEQUENCE [LARGE SCALE GENOMIC DNA]</scope>
    <source>
        <strain evidence="2">DSM 21857</strain>
    </source>
</reference>
<keyword evidence="2" id="KW-1185">Reference proteome</keyword>
<evidence type="ECO:0000313" key="1">
    <source>
        <dbReference type="EMBL" id="SFJ53952.1"/>
    </source>
</evidence>
<name>A0A1I3S7E8_9HYPH</name>
<dbReference type="EMBL" id="FORF01000027">
    <property type="protein sequence ID" value="SFJ53952.1"/>
    <property type="molecule type" value="Genomic_DNA"/>
</dbReference>
<dbReference type="RefSeq" id="WP_091524528.1">
    <property type="nucleotide sequence ID" value="NZ_FORF01000027.1"/>
</dbReference>
<dbReference type="STRING" id="1121003.SAMN03080618_03261"/>
<organism evidence="1 2">
    <name type="scientific">Aquamicrobium aerolatum DSM 21857</name>
    <dbReference type="NCBI Taxonomy" id="1121003"/>
    <lineage>
        <taxon>Bacteria</taxon>
        <taxon>Pseudomonadati</taxon>
        <taxon>Pseudomonadota</taxon>
        <taxon>Alphaproteobacteria</taxon>
        <taxon>Hyphomicrobiales</taxon>
        <taxon>Phyllobacteriaceae</taxon>
        <taxon>Aerobium</taxon>
    </lineage>
</organism>
<gene>
    <name evidence="1" type="ORF">SAMN03080618_03261</name>
</gene>
<dbReference type="Proteomes" id="UP000242763">
    <property type="component" value="Unassembled WGS sequence"/>
</dbReference>
<protein>
    <submittedName>
        <fullName evidence="1">Uncharacterized protein</fullName>
    </submittedName>
</protein>
<accession>A0A1I3S7E8</accession>
<evidence type="ECO:0000313" key="2">
    <source>
        <dbReference type="Proteomes" id="UP000242763"/>
    </source>
</evidence>
<dbReference type="AlphaFoldDB" id="A0A1I3S7E8"/>
<proteinExistence type="predicted"/>
<sequence>MINRMQPQDFTDLEDQVIRVKVMASIADEYLSEMSVKGGRGEVEKLCHLVRATNELAEQLHKDFYAVPGWRAVA</sequence>